<evidence type="ECO:0000313" key="2">
    <source>
        <dbReference type="Proteomes" id="UP001064489"/>
    </source>
</evidence>
<accession>A0AAD5P3S0</accession>
<evidence type="ECO:0000313" key="1">
    <source>
        <dbReference type="EMBL" id="KAI9197766.1"/>
    </source>
</evidence>
<comment type="caution">
    <text evidence="1">The sequence shown here is derived from an EMBL/GenBank/DDBJ whole genome shotgun (WGS) entry which is preliminary data.</text>
</comment>
<name>A0AAD5P3S0_ACENE</name>
<keyword evidence="2" id="KW-1185">Reference proteome</keyword>
<sequence length="148" mass="16983">MSGQKISSFGTEEETENLLSYAWKNWNEGTYSNHSYMCGIVTMLDEKEIIDPILLKSVIKEYSVRNYDTLSWNLSYQDGSMTGNAATAYPKPPISFQRVAREGKEVELFRQVVILGTRLIISTSTLQRMHQCQHNLHQNLSGQHHKKD</sequence>
<dbReference type="AlphaFoldDB" id="A0AAD5P3S0"/>
<dbReference type="EMBL" id="JAJSOW010000002">
    <property type="protein sequence ID" value="KAI9197766.1"/>
    <property type="molecule type" value="Genomic_DNA"/>
</dbReference>
<gene>
    <name evidence="1" type="ORF">LWI28_004075</name>
</gene>
<dbReference type="Proteomes" id="UP001064489">
    <property type="component" value="Chromosome 13"/>
</dbReference>
<reference evidence="1 2" key="1">
    <citation type="journal article" date="2022" name="Plant J.">
        <title>Strategies of tolerance reflected in two North American maple genomes.</title>
        <authorList>
            <person name="McEvoy S.L."/>
            <person name="Sezen U.U."/>
            <person name="Trouern-Trend A."/>
            <person name="McMahon S.M."/>
            <person name="Schaberg P.G."/>
            <person name="Yang J."/>
            <person name="Wegrzyn J.L."/>
            <person name="Swenson N.G."/>
        </authorList>
    </citation>
    <scope>NUCLEOTIDE SEQUENCE [LARGE SCALE GENOMIC DNA]</scope>
    <source>
        <strain evidence="1">91603</strain>
    </source>
</reference>
<protein>
    <submittedName>
        <fullName evidence="1">Uncharacterized protein</fullName>
    </submittedName>
</protein>
<organism evidence="1 2">
    <name type="scientific">Acer negundo</name>
    <name type="common">Box elder</name>
    <dbReference type="NCBI Taxonomy" id="4023"/>
    <lineage>
        <taxon>Eukaryota</taxon>
        <taxon>Viridiplantae</taxon>
        <taxon>Streptophyta</taxon>
        <taxon>Embryophyta</taxon>
        <taxon>Tracheophyta</taxon>
        <taxon>Spermatophyta</taxon>
        <taxon>Magnoliopsida</taxon>
        <taxon>eudicotyledons</taxon>
        <taxon>Gunneridae</taxon>
        <taxon>Pentapetalae</taxon>
        <taxon>rosids</taxon>
        <taxon>malvids</taxon>
        <taxon>Sapindales</taxon>
        <taxon>Sapindaceae</taxon>
        <taxon>Hippocastanoideae</taxon>
        <taxon>Acereae</taxon>
        <taxon>Acer</taxon>
    </lineage>
</organism>
<proteinExistence type="predicted"/>